<dbReference type="NCBIfam" id="TIGR04183">
    <property type="entry name" value="Por_Secre_tail"/>
    <property type="match status" value="1"/>
</dbReference>
<dbReference type="Proteomes" id="UP001500298">
    <property type="component" value="Unassembled WGS sequence"/>
</dbReference>
<keyword evidence="3" id="KW-1185">Reference proteome</keyword>
<name>A0ABP9DLB6_9BACT</name>
<dbReference type="RefSeq" id="WP_345374756.1">
    <property type="nucleotide sequence ID" value="NZ_BAABJX010000062.1"/>
</dbReference>
<evidence type="ECO:0000313" key="3">
    <source>
        <dbReference type="Proteomes" id="UP001500298"/>
    </source>
</evidence>
<feature type="domain" description="Secretion system C-terminal sorting" evidence="1">
    <location>
        <begin position="146"/>
        <end position="210"/>
    </location>
</feature>
<evidence type="ECO:0000259" key="1">
    <source>
        <dbReference type="Pfam" id="PF18962"/>
    </source>
</evidence>
<dbReference type="Pfam" id="PF18962">
    <property type="entry name" value="Por_Secre_tail"/>
    <property type="match status" value="1"/>
</dbReference>
<gene>
    <name evidence="2" type="ORF">GCM10023331_38180</name>
</gene>
<organism evidence="2 3">
    <name type="scientific">Algivirga pacifica</name>
    <dbReference type="NCBI Taxonomy" id="1162670"/>
    <lineage>
        <taxon>Bacteria</taxon>
        <taxon>Pseudomonadati</taxon>
        <taxon>Bacteroidota</taxon>
        <taxon>Cytophagia</taxon>
        <taxon>Cytophagales</taxon>
        <taxon>Flammeovirgaceae</taxon>
        <taxon>Algivirga</taxon>
    </lineage>
</organism>
<dbReference type="InterPro" id="IPR026444">
    <property type="entry name" value="Secre_tail"/>
</dbReference>
<comment type="caution">
    <text evidence="2">The sequence shown here is derived from an EMBL/GenBank/DDBJ whole genome shotgun (WGS) entry which is preliminary data.</text>
</comment>
<accession>A0ABP9DLB6</accession>
<dbReference type="Gene3D" id="2.60.40.3080">
    <property type="match status" value="1"/>
</dbReference>
<dbReference type="EMBL" id="BAABJX010000062">
    <property type="protein sequence ID" value="GAA4849844.1"/>
    <property type="molecule type" value="Genomic_DNA"/>
</dbReference>
<evidence type="ECO:0000313" key="2">
    <source>
        <dbReference type="EMBL" id="GAA4849844.1"/>
    </source>
</evidence>
<reference evidence="3" key="1">
    <citation type="journal article" date="2019" name="Int. J. Syst. Evol. Microbiol.">
        <title>The Global Catalogue of Microorganisms (GCM) 10K type strain sequencing project: providing services to taxonomists for standard genome sequencing and annotation.</title>
        <authorList>
            <consortium name="The Broad Institute Genomics Platform"/>
            <consortium name="The Broad Institute Genome Sequencing Center for Infectious Disease"/>
            <person name="Wu L."/>
            <person name="Ma J."/>
        </authorList>
    </citation>
    <scope>NUCLEOTIDE SEQUENCE [LARGE SCALE GENOMIC DNA]</scope>
    <source>
        <strain evidence="3">JCM 18326</strain>
    </source>
</reference>
<sequence>MKTVNRIFGIIAVVLVTIISVSTTQASVAAFKPLAGGITYSFKVATGQQAATLVLKDMEGKSVNFILSDNKTNRLVMHRKFEGIKETKASLDFAALAAGEYKMVLQFEDNRVVRILEITDEQTVVMKDYQLARLDMPYQINLHGEDLNIIFNKQAERALDIKITDTRGVVVYSTSFVKGFKPVKHFDLSNLKSGIYYVRIKGQETDVTETIAL</sequence>
<protein>
    <recommendedName>
        <fullName evidence="1">Secretion system C-terminal sorting domain-containing protein</fullName>
    </recommendedName>
</protein>
<proteinExistence type="predicted"/>